<sequence>MISTTVKLLLLATLLVYAGKKGKCHDLKRSDDVSTSSLEILLQQQTALIETLQTRLTAAENKLNDVEGRVRAHDGKMEAIQQKQSTSEEGECHAVKRTHDVSTSSLETLVQQQVTLIETMQAELTATKNRLSDVENELHEQKREIAAIKEKQSLADNVRHNEKRTDDVSVSSLQALVQQQAALIQTLQTRLTAAENRLNSVEGNEGSVLDLVHTEGPNDDDDQASTQVTTSLSWTASLGQNHHDHKRNDDVSVSSLETLVQQQAVVIQTLQTKVSALENNVHAINHDVAGLKLKHPNPVGFSKGGGEEILLLFFNVCLWCFLYGEEEYFDFFDVVVAVC</sequence>
<accession>A0ABD0J5V7</accession>
<evidence type="ECO:0000256" key="2">
    <source>
        <dbReference type="SAM" id="SignalP"/>
    </source>
</evidence>
<dbReference type="AlphaFoldDB" id="A0ABD0J5V7"/>
<dbReference type="Gene3D" id="1.10.287.510">
    <property type="entry name" value="Helix hairpin bin"/>
    <property type="match status" value="1"/>
</dbReference>
<protein>
    <submittedName>
        <fullName evidence="3">Uncharacterized protein</fullName>
    </submittedName>
</protein>
<evidence type="ECO:0000256" key="1">
    <source>
        <dbReference type="SAM" id="Coils"/>
    </source>
</evidence>
<evidence type="ECO:0000313" key="3">
    <source>
        <dbReference type="EMBL" id="KAK7462067.1"/>
    </source>
</evidence>
<feature type="coiled-coil region" evidence="1">
    <location>
        <begin position="42"/>
        <end position="69"/>
    </location>
</feature>
<name>A0ABD0J5V7_9CAEN</name>
<keyword evidence="1" id="KW-0175">Coiled coil</keyword>
<feature type="coiled-coil region" evidence="1">
    <location>
        <begin position="117"/>
        <end position="151"/>
    </location>
</feature>
<feature type="chain" id="PRO_5044830426" evidence="2">
    <location>
        <begin position="19"/>
        <end position="339"/>
    </location>
</feature>
<dbReference type="Proteomes" id="UP001519460">
    <property type="component" value="Unassembled WGS sequence"/>
</dbReference>
<reference evidence="3 4" key="1">
    <citation type="journal article" date="2023" name="Sci. Data">
        <title>Genome assembly of the Korean intertidal mud-creeper Batillaria attramentaria.</title>
        <authorList>
            <person name="Patra A.K."/>
            <person name="Ho P.T."/>
            <person name="Jun S."/>
            <person name="Lee S.J."/>
            <person name="Kim Y."/>
            <person name="Won Y.J."/>
        </authorList>
    </citation>
    <scope>NUCLEOTIDE SEQUENCE [LARGE SCALE GENOMIC DNA]</scope>
    <source>
        <strain evidence="3">Wonlab-2016</strain>
    </source>
</reference>
<organism evidence="3 4">
    <name type="scientific">Batillaria attramentaria</name>
    <dbReference type="NCBI Taxonomy" id="370345"/>
    <lineage>
        <taxon>Eukaryota</taxon>
        <taxon>Metazoa</taxon>
        <taxon>Spiralia</taxon>
        <taxon>Lophotrochozoa</taxon>
        <taxon>Mollusca</taxon>
        <taxon>Gastropoda</taxon>
        <taxon>Caenogastropoda</taxon>
        <taxon>Sorbeoconcha</taxon>
        <taxon>Cerithioidea</taxon>
        <taxon>Batillariidae</taxon>
        <taxon>Batillaria</taxon>
    </lineage>
</organism>
<feature type="signal peptide" evidence="2">
    <location>
        <begin position="1"/>
        <end position="18"/>
    </location>
</feature>
<keyword evidence="2" id="KW-0732">Signal</keyword>
<feature type="coiled-coil region" evidence="1">
    <location>
        <begin position="177"/>
        <end position="204"/>
    </location>
</feature>
<dbReference type="EMBL" id="JACVVK020000625">
    <property type="protein sequence ID" value="KAK7462067.1"/>
    <property type="molecule type" value="Genomic_DNA"/>
</dbReference>
<gene>
    <name evidence="3" type="ORF">BaRGS_00038515</name>
</gene>
<proteinExistence type="predicted"/>
<evidence type="ECO:0000313" key="4">
    <source>
        <dbReference type="Proteomes" id="UP001519460"/>
    </source>
</evidence>
<comment type="caution">
    <text evidence="3">The sequence shown here is derived from an EMBL/GenBank/DDBJ whole genome shotgun (WGS) entry which is preliminary data.</text>
</comment>
<keyword evidence="4" id="KW-1185">Reference proteome</keyword>